<sequence length="62" mass="7269">MENIQTELVIFQESGQPVEVRLDAQSDTVWLTQRQMGVLFDTTPENILMHLKNIFQDEECCR</sequence>
<protein>
    <recommendedName>
        <fullName evidence="3">Virulence protein</fullName>
    </recommendedName>
</protein>
<dbReference type="KEGG" id="mmob:F6R98_18855"/>
<dbReference type="PANTHER" id="PTHR35810">
    <property type="entry name" value="CYTOPLASMIC PROTEIN-RELATED"/>
    <property type="match status" value="1"/>
</dbReference>
<accession>A0A5Q0BQS7</accession>
<dbReference type="AlphaFoldDB" id="A0A5Q0BQS7"/>
<dbReference type="Proteomes" id="UP000325755">
    <property type="component" value="Chromosome"/>
</dbReference>
<organism evidence="1 2">
    <name type="scientific">Candidatus Methylospira mobilis</name>
    <dbReference type="NCBI Taxonomy" id="1808979"/>
    <lineage>
        <taxon>Bacteria</taxon>
        <taxon>Pseudomonadati</taxon>
        <taxon>Pseudomonadota</taxon>
        <taxon>Gammaproteobacteria</taxon>
        <taxon>Methylococcales</taxon>
        <taxon>Methylococcaceae</taxon>
        <taxon>Candidatus Methylospira</taxon>
    </lineage>
</organism>
<keyword evidence="2" id="KW-1185">Reference proteome</keyword>
<name>A0A5Q0BQS7_9GAMM</name>
<reference evidence="1 2" key="1">
    <citation type="submission" date="2019-09" db="EMBL/GenBank/DDBJ databases">
        <title>Ecophysiology of the spiral-shaped methanotroph Methylospira mobilis as revealed by the complete genome sequence.</title>
        <authorList>
            <person name="Oshkin I.Y."/>
            <person name="Dedysh S.N."/>
            <person name="Miroshnikov K."/>
            <person name="Danilova O.V."/>
            <person name="Hakobyan A."/>
            <person name="Liesack W."/>
        </authorList>
    </citation>
    <scope>NUCLEOTIDE SEQUENCE [LARGE SCALE GENOMIC DNA]</scope>
    <source>
        <strain evidence="1 2">Shm1</strain>
    </source>
</reference>
<dbReference type="PANTHER" id="PTHR35810:SF1">
    <property type="entry name" value="CYTOPLASMIC PROTEIN"/>
    <property type="match status" value="1"/>
</dbReference>
<evidence type="ECO:0008006" key="3">
    <source>
        <dbReference type="Google" id="ProtNLM"/>
    </source>
</evidence>
<evidence type="ECO:0000313" key="1">
    <source>
        <dbReference type="EMBL" id="QFY44438.1"/>
    </source>
</evidence>
<dbReference type="EMBL" id="CP044205">
    <property type="protein sequence ID" value="QFY44438.1"/>
    <property type="molecule type" value="Genomic_DNA"/>
</dbReference>
<proteinExistence type="predicted"/>
<dbReference type="RefSeq" id="WP_153250402.1">
    <property type="nucleotide sequence ID" value="NZ_CP044205.1"/>
</dbReference>
<dbReference type="OrthoDB" id="9802752at2"/>
<evidence type="ECO:0000313" key="2">
    <source>
        <dbReference type="Proteomes" id="UP000325755"/>
    </source>
</evidence>
<gene>
    <name evidence="1" type="ORF">F6R98_18855</name>
</gene>
<dbReference type="InParanoid" id="A0A5Q0BQS7"/>